<dbReference type="PANTHER" id="PTHR42928">
    <property type="entry name" value="TRICARBOXYLATE-BINDING PROTEIN"/>
    <property type="match status" value="1"/>
</dbReference>
<dbReference type="PANTHER" id="PTHR42928:SF5">
    <property type="entry name" value="BLR1237 PROTEIN"/>
    <property type="match status" value="1"/>
</dbReference>
<dbReference type="PIRSF" id="PIRSF017082">
    <property type="entry name" value="YflP"/>
    <property type="match status" value="1"/>
</dbReference>
<evidence type="ECO:0000256" key="1">
    <source>
        <dbReference type="ARBA" id="ARBA00006987"/>
    </source>
</evidence>
<dbReference type="Pfam" id="PF03401">
    <property type="entry name" value="TctC"/>
    <property type="match status" value="1"/>
</dbReference>
<evidence type="ECO:0000313" key="4">
    <source>
        <dbReference type="Proteomes" id="UP000255265"/>
    </source>
</evidence>
<feature type="chain" id="PRO_5016612364" evidence="2">
    <location>
        <begin position="31"/>
        <end position="330"/>
    </location>
</feature>
<dbReference type="RefSeq" id="WP_114804799.1">
    <property type="nucleotide sequence ID" value="NZ_QQAV01000016.1"/>
</dbReference>
<evidence type="ECO:0000256" key="2">
    <source>
        <dbReference type="SAM" id="SignalP"/>
    </source>
</evidence>
<keyword evidence="2" id="KW-0732">Signal</keyword>
<dbReference type="CDD" id="cd07012">
    <property type="entry name" value="PBP2_Bug_TTT"/>
    <property type="match status" value="1"/>
</dbReference>
<accession>A0A370F699</accession>
<dbReference type="InterPro" id="IPR042100">
    <property type="entry name" value="Bug_dom1"/>
</dbReference>
<dbReference type="Proteomes" id="UP000255265">
    <property type="component" value="Unassembled WGS sequence"/>
</dbReference>
<feature type="signal peptide" evidence="2">
    <location>
        <begin position="1"/>
        <end position="30"/>
    </location>
</feature>
<keyword evidence="3" id="KW-0675">Receptor</keyword>
<dbReference type="InterPro" id="IPR006311">
    <property type="entry name" value="TAT_signal"/>
</dbReference>
<dbReference type="SUPFAM" id="SSF53850">
    <property type="entry name" value="Periplasmic binding protein-like II"/>
    <property type="match status" value="1"/>
</dbReference>
<dbReference type="Gene3D" id="3.40.190.10">
    <property type="entry name" value="Periplasmic binding protein-like II"/>
    <property type="match status" value="1"/>
</dbReference>
<dbReference type="Gene3D" id="3.40.190.150">
    <property type="entry name" value="Bordetella uptake gene, domain 1"/>
    <property type="match status" value="1"/>
</dbReference>
<dbReference type="OrthoDB" id="8678477at2"/>
<gene>
    <name evidence="3" type="ORF">DFR41_11625</name>
</gene>
<comment type="similarity">
    <text evidence="1">Belongs to the UPF0065 (bug) family.</text>
</comment>
<keyword evidence="4" id="KW-1185">Reference proteome</keyword>
<evidence type="ECO:0000313" key="3">
    <source>
        <dbReference type="EMBL" id="RDI17698.1"/>
    </source>
</evidence>
<protein>
    <submittedName>
        <fullName evidence="3">Tripartite-type tricarboxylate transporter receptor subunit TctC</fullName>
    </submittedName>
</protein>
<sequence length="330" mass="34994">MPQHSFTRRRWLALLGGAGLAATQATGALAATEPFPSRPLKLVVPFPPGSGTDIAARHFARLLGEMSGQPAIVENKPGGNGFIAVQMVLNAPADGHTVLLGSNSTLATNAAAFRKLPYDPLVDLAPISLLVGAPVMLVVPPTSRYRSVADLVADARQRPGALNYGSGSISYTLYAEWMDQLAGIKATPINYKGSGDAGAAVMAGNVDFAIVDASSTVELVKSGRVRGLMLAAPQRSPLMPDVPSAPEAGLAAFDAFTWVGAAVAARTPPEATRRLAELFTQAGRSDETRKFYEGQLVNMRLSTPEDMRRYQVEEIARWKSLVKLTGLELQ</sequence>
<organism evidence="3 4">
    <name type="scientific">Pseudacidovorax intermedius</name>
    <dbReference type="NCBI Taxonomy" id="433924"/>
    <lineage>
        <taxon>Bacteria</taxon>
        <taxon>Pseudomonadati</taxon>
        <taxon>Pseudomonadota</taxon>
        <taxon>Betaproteobacteria</taxon>
        <taxon>Burkholderiales</taxon>
        <taxon>Comamonadaceae</taxon>
        <taxon>Pseudacidovorax</taxon>
    </lineage>
</organism>
<comment type="caution">
    <text evidence="3">The sequence shown here is derived from an EMBL/GenBank/DDBJ whole genome shotgun (WGS) entry which is preliminary data.</text>
</comment>
<dbReference type="EMBL" id="QQAV01000016">
    <property type="protein sequence ID" value="RDI17698.1"/>
    <property type="molecule type" value="Genomic_DNA"/>
</dbReference>
<dbReference type="PROSITE" id="PS51318">
    <property type="entry name" value="TAT"/>
    <property type="match status" value="1"/>
</dbReference>
<dbReference type="AlphaFoldDB" id="A0A370F699"/>
<name>A0A370F699_9BURK</name>
<reference evidence="3 4" key="1">
    <citation type="submission" date="2018-07" db="EMBL/GenBank/DDBJ databases">
        <title>Genomic Encyclopedia of Type Strains, Phase IV (KMG-IV): sequencing the most valuable type-strain genomes for metagenomic binning, comparative biology and taxonomic classification.</title>
        <authorList>
            <person name="Goeker M."/>
        </authorList>
    </citation>
    <scope>NUCLEOTIDE SEQUENCE [LARGE SCALE GENOMIC DNA]</scope>
    <source>
        <strain evidence="3 4">DSM 21352</strain>
    </source>
</reference>
<proteinExistence type="inferred from homology"/>
<dbReference type="InterPro" id="IPR005064">
    <property type="entry name" value="BUG"/>
</dbReference>